<keyword evidence="2" id="KW-1185">Reference proteome</keyword>
<gene>
    <name evidence="1" type="ORF">CROST_025420</name>
</gene>
<organism evidence="1 2">
    <name type="scientific">Clostridium felsineum</name>
    <dbReference type="NCBI Taxonomy" id="36839"/>
    <lineage>
        <taxon>Bacteria</taxon>
        <taxon>Bacillati</taxon>
        <taxon>Bacillota</taxon>
        <taxon>Clostridia</taxon>
        <taxon>Eubacteriales</taxon>
        <taxon>Clostridiaceae</taxon>
        <taxon>Clostridium</taxon>
    </lineage>
</organism>
<dbReference type="EMBL" id="CP096983">
    <property type="protein sequence ID" value="URZ11825.1"/>
    <property type="molecule type" value="Genomic_DNA"/>
</dbReference>
<proteinExistence type="predicted"/>
<evidence type="ECO:0000313" key="1">
    <source>
        <dbReference type="EMBL" id="URZ11825.1"/>
    </source>
</evidence>
<dbReference type="Proteomes" id="UP000190951">
    <property type="component" value="Chromosome"/>
</dbReference>
<sequence>MEKLQEKELIIGIEDLARKVSKELESNLKESKTDIKVTYTTGIDYSKEDESYITFRLFIYPQSTKYAVVSVGYNKDVNYLHYAIYILKQILQGNCNIYTITREESYLKNLFDFYKISEFYIMDGILYDGEFEIDLSELVEMNVNLKNNELYLKTSEDEEFRINLKDETMEFLD</sequence>
<dbReference type="STRING" id="84029.CROST_24430"/>
<dbReference type="AlphaFoldDB" id="A0A1S8L4M3"/>
<dbReference type="KEGG" id="crw:CROST_025420"/>
<reference evidence="1 2" key="1">
    <citation type="submission" date="2022-04" db="EMBL/GenBank/DDBJ databases">
        <title>Genome sequence of C. roseum typestrain.</title>
        <authorList>
            <person name="Poehlein A."/>
            <person name="Schoch T."/>
            <person name="Duerre P."/>
            <person name="Daniel R."/>
        </authorList>
    </citation>
    <scope>NUCLEOTIDE SEQUENCE [LARGE SCALE GENOMIC DNA]</scope>
    <source>
        <strain evidence="1 2">DSM 7320</strain>
    </source>
</reference>
<dbReference type="RefSeq" id="WP_077834429.1">
    <property type="nucleotide sequence ID" value="NZ_CP096983.1"/>
</dbReference>
<protein>
    <submittedName>
        <fullName evidence="1">Uncharacterized protein</fullName>
    </submittedName>
</protein>
<accession>A0A1S8L4M3</accession>
<name>A0A1S8L4M3_9CLOT</name>
<evidence type="ECO:0000313" key="2">
    <source>
        <dbReference type="Proteomes" id="UP000190951"/>
    </source>
</evidence>